<proteinExistence type="predicted"/>
<dbReference type="Gene3D" id="3.90.550.50">
    <property type="match status" value="1"/>
</dbReference>
<dbReference type="GO" id="GO:0008375">
    <property type="term" value="F:acetylglucosaminyltransferase activity"/>
    <property type="evidence" value="ECO:0000318"/>
    <property type="project" value="GO_Central"/>
</dbReference>
<evidence type="ECO:0000313" key="2">
    <source>
        <dbReference type="Proteomes" id="UP000006882"/>
    </source>
</evidence>
<dbReference type="PANTHER" id="PTHR10811">
    <property type="entry name" value="FRINGE-RELATED"/>
    <property type="match status" value="1"/>
</dbReference>
<dbReference type="HOGENOM" id="CLU_1006094_0_0_1"/>
<dbReference type="Proteomes" id="UP000006882">
    <property type="component" value="Chromosome G6"/>
</dbReference>
<organism evidence="1 2">
    <name type="scientific">Prunus persica</name>
    <name type="common">Peach</name>
    <name type="synonym">Amygdalus persica</name>
    <dbReference type="NCBI Taxonomy" id="3760"/>
    <lineage>
        <taxon>Eukaryota</taxon>
        <taxon>Viridiplantae</taxon>
        <taxon>Streptophyta</taxon>
        <taxon>Embryophyta</taxon>
        <taxon>Tracheophyta</taxon>
        <taxon>Spermatophyta</taxon>
        <taxon>Magnoliopsida</taxon>
        <taxon>eudicotyledons</taxon>
        <taxon>Gunneridae</taxon>
        <taxon>Pentapetalae</taxon>
        <taxon>rosids</taxon>
        <taxon>fabids</taxon>
        <taxon>Rosales</taxon>
        <taxon>Rosaceae</taxon>
        <taxon>Amygdaloideae</taxon>
        <taxon>Amygdaleae</taxon>
        <taxon>Prunus</taxon>
    </lineage>
</organism>
<dbReference type="Gramene" id="ONI03497">
    <property type="protein sequence ID" value="ONI03497"/>
    <property type="gene ID" value="PRUPE_6G260500"/>
</dbReference>
<keyword evidence="2" id="KW-1185">Reference proteome</keyword>
<dbReference type="STRING" id="3760.M5W392"/>
<sequence>MTWPDTVPPYKVSEDTSRFKYSCAYGSRSAVRIARIVRELRVGVAKHDDTVFFTYSLLAVLAKYDHNQMYYIGGTPESVDHYGGGGFAVSYPLAAELVLDGCIDRYDQLYGSDQRIQCHSTTWTMCSPYFQNDPRIDSVKKLIGVSNMDPDRTLQLITVRKPEAALQTLQMWRSKVVPTRSVISDSFESSGEDVTARTYKRHKSIAEINCGKCHCRPALAGKVFNVTAAKLSPELWDKAPRRQCCKIINGTQGGGVVDSVVQVQIRECNRFESVTPP</sequence>
<dbReference type="Pfam" id="PF04646">
    <property type="entry name" value="DUF604"/>
    <property type="match status" value="1"/>
</dbReference>
<dbReference type="InterPro" id="IPR006740">
    <property type="entry name" value="DUF604"/>
</dbReference>
<evidence type="ECO:0000313" key="1">
    <source>
        <dbReference type="EMBL" id="ONI03497.1"/>
    </source>
</evidence>
<dbReference type="AlphaFoldDB" id="M5W392"/>
<name>M5W392_PRUPE</name>
<dbReference type="EMBL" id="CM007656">
    <property type="protein sequence ID" value="ONI03497.1"/>
    <property type="molecule type" value="Genomic_DNA"/>
</dbReference>
<protein>
    <submittedName>
        <fullName evidence="1">Uncharacterized protein</fullName>
    </submittedName>
</protein>
<accession>M5W392</accession>
<reference evidence="1 2" key="1">
    <citation type="journal article" date="2013" name="Nat. Genet.">
        <title>The high-quality draft genome of peach (Prunus persica) identifies unique patterns of genetic diversity, domestication and genome evolution.</title>
        <authorList>
            <consortium name="International Peach Genome Initiative"/>
            <person name="Verde I."/>
            <person name="Abbott A.G."/>
            <person name="Scalabrin S."/>
            <person name="Jung S."/>
            <person name="Shu S."/>
            <person name="Marroni F."/>
            <person name="Zhebentyayeva T."/>
            <person name="Dettori M.T."/>
            <person name="Grimwood J."/>
            <person name="Cattonaro F."/>
            <person name="Zuccolo A."/>
            <person name="Rossini L."/>
            <person name="Jenkins J."/>
            <person name="Vendramin E."/>
            <person name="Meisel L.A."/>
            <person name="Decroocq V."/>
            <person name="Sosinski B."/>
            <person name="Prochnik S."/>
            <person name="Mitros T."/>
            <person name="Policriti A."/>
            <person name="Cipriani G."/>
            <person name="Dondini L."/>
            <person name="Ficklin S."/>
            <person name="Goodstein D.M."/>
            <person name="Xuan P."/>
            <person name="Del Fabbro C."/>
            <person name="Aramini V."/>
            <person name="Copetti D."/>
            <person name="Gonzalez S."/>
            <person name="Horner D.S."/>
            <person name="Falchi R."/>
            <person name="Lucas S."/>
            <person name="Mica E."/>
            <person name="Maldonado J."/>
            <person name="Lazzari B."/>
            <person name="Bielenberg D."/>
            <person name="Pirona R."/>
            <person name="Miculan M."/>
            <person name="Barakat A."/>
            <person name="Testolin R."/>
            <person name="Stella A."/>
            <person name="Tartarini S."/>
            <person name="Tonutti P."/>
            <person name="Arus P."/>
            <person name="Orellana A."/>
            <person name="Wells C."/>
            <person name="Main D."/>
            <person name="Vizzotto G."/>
            <person name="Silva H."/>
            <person name="Salamini F."/>
            <person name="Schmutz J."/>
            <person name="Morgante M."/>
            <person name="Rokhsar D.S."/>
        </authorList>
    </citation>
    <scope>NUCLEOTIDE SEQUENCE [LARGE SCALE GENOMIC DNA]</scope>
    <source>
        <strain evidence="2">cv. Nemared</strain>
    </source>
</reference>
<gene>
    <name evidence="1" type="ORF">PRUPE_6G260500</name>
</gene>
<dbReference type="eggNOG" id="KOG2246">
    <property type="taxonomic scope" value="Eukaryota"/>
</dbReference>